<evidence type="ECO:0000313" key="2">
    <source>
        <dbReference type="Proteomes" id="UP001352852"/>
    </source>
</evidence>
<dbReference type="EMBL" id="JAHUTJ010024784">
    <property type="protein sequence ID" value="MED6273202.1"/>
    <property type="molecule type" value="Genomic_DNA"/>
</dbReference>
<name>A0ABU7DE28_9TELE</name>
<proteinExistence type="predicted"/>
<reference evidence="1 2" key="1">
    <citation type="submission" date="2021-06" db="EMBL/GenBank/DDBJ databases">
        <authorList>
            <person name="Palmer J.M."/>
        </authorList>
    </citation>
    <scope>NUCLEOTIDE SEQUENCE [LARGE SCALE GENOMIC DNA]</scope>
    <source>
        <strain evidence="1 2">CL_MEX2019</strain>
        <tissue evidence="1">Muscle</tissue>
    </source>
</reference>
<gene>
    <name evidence="1" type="ORF">CHARACLAT_004220</name>
</gene>
<sequence>MAFLLLWQQDMAMFSRLGRGQLMIFWAVFMTLCITFLSSADKPVYHTPVCQYTLHRGVIEGQQQLCVQIVLPEDTQEVEPLLGLLYQGSDIVDPGLVCGDEGGQEPEGGDIFNRAESHCLWVALQKVLNPVAGGEGAL</sequence>
<comment type="caution">
    <text evidence="1">The sequence shown here is derived from an EMBL/GenBank/DDBJ whole genome shotgun (WGS) entry which is preliminary data.</text>
</comment>
<accession>A0ABU7DE28</accession>
<protein>
    <submittedName>
        <fullName evidence="1">Uncharacterized protein</fullName>
    </submittedName>
</protein>
<evidence type="ECO:0000313" key="1">
    <source>
        <dbReference type="EMBL" id="MED6273202.1"/>
    </source>
</evidence>
<keyword evidence="2" id="KW-1185">Reference proteome</keyword>
<organism evidence="1 2">
    <name type="scientific">Characodon lateralis</name>
    <dbReference type="NCBI Taxonomy" id="208331"/>
    <lineage>
        <taxon>Eukaryota</taxon>
        <taxon>Metazoa</taxon>
        <taxon>Chordata</taxon>
        <taxon>Craniata</taxon>
        <taxon>Vertebrata</taxon>
        <taxon>Euteleostomi</taxon>
        <taxon>Actinopterygii</taxon>
        <taxon>Neopterygii</taxon>
        <taxon>Teleostei</taxon>
        <taxon>Neoteleostei</taxon>
        <taxon>Acanthomorphata</taxon>
        <taxon>Ovalentaria</taxon>
        <taxon>Atherinomorphae</taxon>
        <taxon>Cyprinodontiformes</taxon>
        <taxon>Goodeidae</taxon>
        <taxon>Characodon</taxon>
    </lineage>
</organism>
<dbReference type="Proteomes" id="UP001352852">
    <property type="component" value="Unassembled WGS sequence"/>
</dbReference>